<dbReference type="GO" id="GO:0008270">
    <property type="term" value="F:zinc ion binding"/>
    <property type="evidence" value="ECO:0007669"/>
    <property type="project" value="InterPro"/>
</dbReference>
<reference evidence="2" key="1">
    <citation type="journal article" date="2014" name="Front. Microbiol.">
        <title>High frequency of phylogenetically diverse reductive dehalogenase-homologous genes in deep subseafloor sedimentary metagenomes.</title>
        <authorList>
            <person name="Kawai M."/>
            <person name="Futagami T."/>
            <person name="Toyoda A."/>
            <person name="Takaki Y."/>
            <person name="Nishi S."/>
            <person name="Hori S."/>
            <person name="Arai W."/>
            <person name="Tsubouchi T."/>
            <person name="Morono Y."/>
            <person name="Uchiyama I."/>
            <person name="Ito T."/>
            <person name="Fujiyama A."/>
            <person name="Inagaki F."/>
            <person name="Takami H."/>
        </authorList>
    </citation>
    <scope>NUCLEOTIDE SEQUENCE</scope>
    <source>
        <strain evidence="2">Expedition CK06-06</strain>
    </source>
</reference>
<dbReference type="EMBL" id="BARS01040888">
    <property type="protein sequence ID" value="GAG40355.1"/>
    <property type="molecule type" value="Genomic_DNA"/>
</dbReference>
<organism evidence="2">
    <name type="scientific">marine sediment metagenome</name>
    <dbReference type="NCBI Taxonomy" id="412755"/>
    <lineage>
        <taxon>unclassified sequences</taxon>
        <taxon>metagenomes</taxon>
        <taxon>ecological metagenomes</taxon>
    </lineage>
</organism>
<protein>
    <recommendedName>
        <fullName evidence="1">HNH nuclease domain-containing protein</fullName>
    </recommendedName>
</protein>
<dbReference type="InterPro" id="IPR003615">
    <property type="entry name" value="HNH_nuc"/>
</dbReference>
<dbReference type="PANTHER" id="PTHR33877:SF2">
    <property type="entry name" value="OS07G0170200 PROTEIN"/>
    <property type="match status" value="1"/>
</dbReference>
<sequence length="184" mass="20761">MSMQHVYQPLLIKTLVECGGSATVRQLAQSVLGLDEPQIRYYEDRIKKMPVPVLKGHGVVQKQGDVVSLSAEQLSPEQQSELITLCEQKLQEFMLERGEDFWVSQYEAEPVPLSSRYEVLKRAGKRCELCGVAEGDENYQERLPLHVDHITPRSKGGSNDLDNLQALCRACNLGKGNRDDTDFR</sequence>
<dbReference type="Pfam" id="PF01844">
    <property type="entry name" value="HNH"/>
    <property type="match status" value="1"/>
</dbReference>
<evidence type="ECO:0000313" key="2">
    <source>
        <dbReference type="EMBL" id="GAG40355.1"/>
    </source>
</evidence>
<accession>X0XB98</accession>
<dbReference type="Gene3D" id="1.10.30.50">
    <property type="match status" value="1"/>
</dbReference>
<dbReference type="PANTHER" id="PTHR33877">
    <property type="entry name" value="SLL1193 PROTEIN"/>
    <property type="match status" value="1"/>
</dbReference>
<comment type="caution">
    <text evidence="2">The sequence shown here is derived from an EMBL/GenBank/DDBJ whole genome shotgun (WGS) entry which is preliminary data.</text>
</comment>
<gene>
    <name evidence="2" type="ORF">S01H1_62268</name>
</gene>
<dbReference type="SMART" id="SM00507">
    <property type="entry name" value="HNHc"/>
    <property type="match status" value="1"/>
</dbReference>
<dbReference type="GO" id="GO:0003676">
    <property type="term" value="F:nucleic acid binding"/>
    <property type="evidence" value="ECO:0007669"/>
    <property type="project" value="InterPro"/>
</dbReference>
<proteinExistence type="predicted"/>
<dbReference type="GO" id="GO:0004519">
    <property type="term" value="F:endonuclease activity"/>
    <property type="evidence" value="ECO:0007669"/>
    <property type="project" value="InterPro"/>
</dbReference>
<feature type="domain" description="HNH nuclease" evidence="1">
    <location>
        <begin position="114"/>
        <end position="173"/>
    </location>
</feature>
<dbReference type="InterPro" id="IPR002711">
    <property type="entry name" value="HNH"/>
</dbReference>
<dbReference type="InterPro" id="IPR052892">
    <property type="entry name" value="NA-targeting_endonuclease"/>
</dbReference>
<dbReference type="AlphaFoldDB" id="X0XB98"/>
<dbReference type="CDD" id="cd00085">
    <property type="entry name" value="HNHc"/>
    <property type="match status" value="1"/>
</dbReference>
<name>X0XB98_9ZZZZ</name>
<evidence type="ECO:0000259" key="1">
    <source>
        <dbReference type="SMART" id="SM00507"/>
    </source>
</evidence>